<feature type="chain" id="PRO_5046305310" evidence="2">
    <location>
        <begin position="24"/>
        <end position="741"/>
    </location>
</feature>
<sequence>MCTKFTCLLFFIFSTFFLSESRAQQSWFKLDTVTVLSSGGKALLNPWAGGLNASQISKMDLNGDGTEDLVVFDRTSGDLSTFLASTDLTNAQKKVYLHAPSYEYLFPKIDNWLILNDYNRDGLKDLFTYTALGITVYKQVKSGTAWHWELAKDALYTDGLSGNVNLQVSSPDIPGITDIDDDGDLDVITFDYSGVFIELHQNMSMERYGVPDSLVYKRNGICWGNFHKGDGEDFVLGEDCNVVSNPDANRILHQGNSIMLHDLDGDGKKDLLVGHISNDHMSFLKNTGENLIANFTSFTHIYPPADPTVFYIFPSAYYEDVDFDGVKDLIAAPNVANNDGNLMDFKSSNWYYHNAGTTDNANFQLVQKNFLQDQMLDVGENATPSFYDIDGDGDLDMIIGTGGTRDGNNFRGRLWLLTNTGTKQAPAFEITSDNYLNIPATLDMYNLKTQWADFNGDGIPDLGFAGTTLKGLEYRYIPNKGAKGQAAQLNIADMVMITMPAESQITDYPFFYDTDADGDLDLIVGKPQGNVSYYQNTGSSKQPVLTLITEAFAGITLNYEGRNVQPSVADIDLDGKPDLVTVDFSGKLKIFHSADWGKWTQRESLLIDHNGLGTDPLFGGYLYATVADFNGDGKPDVAIGNSTGGIRLLQNILPISITPVEPPVEQSVKVYPNPAGEYIKVLSTENASLTVFNVAGQAIQSNIMVRANVEKEIVTTKWTPGLYVFELQTSRSRISKKIVIR</sequence>
<name>A0ABR9WI40_9BACT</name>
<evidence type="ECO:0000313" key="5">
    <source>
        <dbReference type="Proteomes" id="UP000634134"/>
    </source>
</evidence>
<dbReference type="Proteomes" id="UP000634134">
    <property type="component" value="Unassembled WGS sequence"/>
</dbReference>
<dbReference type="InterPro" id="IPR026444">
    <property type="entry name" value="Secre_tail"/>
</dbReference>
<accession>A0ABR9WI40</accession>
<dbReference type="NCBIfam" id="TIGR04183">
    <property type="entry name" value="Por_Secre_tail"/>
    <property type="match status" value="1"/>
</dbReference>
<keyword evidence="5" id="KW-1185">Reference proteome</keyword>
<evidence type="ECO:0000256" key="1">
    <source>
        <dbReference type="ARBA" id="ARBA00022729"/>
    </source>
</evidence>
<evidence type="ECO:0000313" key="4">
    <source>
        <dbReference type="EMBL" id="MBE9465100.1"/>
    </source>
</evidence>
<protein>
    <submittedName>
        <fullName evidence="4">T9SS type A sorting domain-containing protein</fullName>
    </submittedName>
</protein>
<dbReference type="Pfam" id="PF18962">
    <property type="entry name" value="Por_Secre_tail"/>
    <property type="match status" value="1"/>
</dbReference>
<reference evidence="5" key="1">
    <citation type="submission" date="2023-07" db="EMBL/GenBank/DDBJ databases">
        <title>Dyadobacter sp. nov 'subterranea' isolated from contaminted grondwater.</title>
        <authorList>
            <person name="Szabo I."/>
            <person name="Al-Omari J."/>
            <person name="Szerdahelyi S.G."/>
            <person name="Rado J."/>
        </authorList>
    </citation>
    <scope>NUCLEOTIDE SEQUENCE [LARGE SCALE GENOMIC DNA]</scope>
    <source>
        <strain evidence="5">UP-52</strain>
    </source>
</reference>
<feature type="signal peptide" evidence="2">
    <location>
        <begin position="1"/>
        <end position="23"/>
    </location>
</feature>
<dbReference type="InterPro" id="IPR028994">
    <property type="entry name" value="Integrin_alpha_N"/>
</dbReference>
<evidence type="ECO:0000256" key="2">
    <source>
        <dbReference type="SAM" id="SignalP"/>
    </source>
</evidence>
<dbReference type="InterPro" id="IPR013517">
    <property type="entry name" value="FG-GAP"/>
</dbReference>
<dbReference type="PANTHER" id="PTHR46580">
    <property type="entry name" value="SENSOR KINASE-RELATED"/>
    <property type="match status" value="1"/>
</dbReference>
<dbReference type="Pfam" id="PF13517">
    <property type="entry name" value="FG-GAP_3"/>
    <property type="match status" value="2"/>
</dbReference>
<dbReference type="PANTHER" id="PTHR46580:SF4">
    <property type="entry name" value="ATP_GTP-BINDING PROTEIN"/>
    <property type="match status" value="1"/>
</dbReference>
<organism evidence="4 5">
    <name type="scientific">Dyadobacter subterraneus</name>
    <dbReference type="NCBI Taxonomy" id="2773304"/>
    <lineage>
        <taxon>Bacteria</taxon>
        <taxon>Pseudomonadati</taxon>
        <taxon>Bacteroidota</taxon>
        <taxon>Cytophagia</taxon>
        <taxon>Cytophagales</taxon>
        <taxon>Spirosomataceae</taxon>
        <taxon>Dyadobacter</taxon>
    </lineage>
</organism>
<evidence type="ECO:0000259" key="3">
    <source>
        <dbReference type="Pfam" id="PF18962"/>
    </source>
</evidence>
<dbReference type="Gene3D" id="2.130.10.130">
    <property type="entry name" value="Integrin alpha, N-terminal"/>
    <property type="match status" value="2"/>
</dbReference>
<dbReference type="SUPFAM" id="SSF69318">
    <property type="entry name" value="Integrin alpha N-terminal domain"/>
    <property type="match status" value="2"/>
</dbReference>
<dbReference type="EMBL" id="JACYGY010000001">
    <property type="protein sequence ID" value="MBE9465100.1"/>
    <property type="molecule type" value="Genomic_DNA"/>
</dbReference>
<feature type="domain" description="Secretion system C-terminal sorting" evidence="3">
    <location>
        <begin position="670"/>
        <end position="740"/>
    </location>
</feature>
<gene>
    <name evidence="4" type="ORF">IEE83_24725</name>
</gene>
<dbReference type="RefSeq" id="WP_194123125.1">
    <property type="nucleotide sequence ID" value="NZ_JACYGY010000001.1"/>
</dbReference>
<proteinExistence type="predicted"/>
<keyword evidence="1 2" id="KW-0732">Signal</keyword>
<comment type="caution">
    <text evidence="4">The sequence shown here is derived from an EMBL/GenBank/DDBJ whole genome shotgun (WGS) entry which is preliminary data.</text>
</comment>